<dbReference type="GO" id="GO:0008237">
    <property type="term" value="F:metallopeptidase activity"/>
    <property type="evidence" value="ECO:0007669"/>
    <property type="project" value="UniProtKB-KW"/>
</dbReference>
<name>A0A501WB89_9BACT</name>
<dbReference type="EMBL" id="VFRQ01000009">
    <property type="protein sequence ID" value="TPE42836.1"/>
    <property type="molecule type" value="Genomic_DNA"/>
</dbReference>
<dbReference type="Proteomes" id="UP000316727">
    <property type="component" value="Unassembled WGS sequence"/>
</dbReference>
<dbReference type="GO" id="GO:0080120">
    <property type="term" value="P:CAAX-box protein maturation"/>
    <property type="evidence" value="ECO:0007669"/>
    <property type="project" value="UniProtKB-ARBA"/>
</dbReference>
<dbReference type="OrthoDB" id="7564474at2"/>
<dbReference type="RefSeq" id="WP_140622570.1">
    <property type="nucleotide sequence ID" value="NZ_VFRQ01000009.1"/>
</dbReference>
<evidence type="ECO:0000256" key="1">
    <source>
        <dbReference type="SAM" id="Phobius"/>
    </source>
</evidence>
<protein>
    <submittedName>
        <fullName evidence="3">CPBP family intramembrane metalloprotease</fullName>
    </submittedName>
</protein>
<sequence length="261" mass="29740">MKKEMPLALWLLGFLLLSLYVNLVPRFFDAGNIPFWFAYWAGFFVLAFLVSRYLLQLQGLKSLGMERHKSWLQHLGIGFLIGFSVYALKYLAFYRLGKFEVAGLMAPGFILPMLGQALLAMFFSSILNDITIRGYWFSCFKRRQLLAWYVLAATILYALDDSWNAGFDLMNMIFSAILGLAFAYTVLKTGAIWMSLGLHWGGNVMYRVMYGFEGTGIWQLQNVQEGPLYDYVSLTVTALMLPAVYLVLRGRNEKILSTKGV</sequence>
<keyword evidence="1" id="KW-1133">Transmembrane helix</keyword>
<reference evidence="3 4" key="1">
    <citation type="submission" date="2019-06" db="EMBL/GenBank/DDBJ databases">
        <title>A novel bacterium of genus Pontibacter, isolated from marine sediment.</title>
        <authorList>
            <person name="Huang H."/>
            <person name="Mo K."/>
            <person name="Hu Y."/>
        </authorList>
    </citation>
    <scope>NUCLEOTIDE SEQUENCE [LARGE SCALE GENOMIC DNA]</scope>
    <source>
        <strain evidence="3 4">HB172049</strain>
    </source>
</reference>
<feature type="transmembrane region" description="Helical" evidence="1">
    <location>
        <begin position="33"/>
        <end position="55"/>
    </location>
</feature>
<keyword evidence="3" id="KW-0482">Metalloprotease</keyword>
<keyword evidence="4" id="KW-1185">Reference proteome</keyword>
<accession>A0A501WB89</accession>
<dbReference type="PANTHER" id="PTHR39430">
    <property type="entry name" value="MEMBRANE-ASSOCIATED PROTEASE-RELATED"/>
    <property type="match status" value="1"/>
</dbReference>
<feature type="transmembrane region" description="Helical" evidence="1">
    <location>
        <begin position="75"/>
        <end position="92"/>
    </location>
</feature>
<feature type="transmembrane region" description="Helical" evidence="1">
    <location>
        <begin position="165"/>
        <end position="184"/>
    </location>
</feature>
<proteinExistence type="predicted"/>
<keyword evidence="3" id="KW-0378">Hydrolase</keyword>
<evidence type="ECO:0000313" key="4">
    <source>
        <dbReference type="Proteomes" id="UP000316727"/>
    </source>
</evidence>
<feature type="transmembrane region" description="Helical" evidence="1">
    <location>
        <begin position="191"/>
        <end position="208"/>
    </location>
</feature>
<feature type="transmembrane region" description="Helical" evidence="1">
    <location>
        <begin position="104"/>
        <end position="123"/>
    </location>
</feature>
<dbReference type="InterPro" id="IPR003675">
    <property type="entry name" value="Rce1/LyrA-like_dom"/>
</dbReference>
<evidence type="ECO:0000313" key="3">
    <source>
        <dbReference type="EMBL" id="TPE42836.1"/>
    </source>
</evidence>
<dbReference type="GO" id="GO:0006508">
    <property type="term" value="P:proteolysis"/>
    <property type="evidence" value="ECO:0007669"/>
    <property type="project" value="UniProtKB-KW"/>
</dbReference>
<feature type="domain" description="CAAX prenyl protease 2/Lysostaphin resistance protein A-like" evidence="2">
    <location>
        <begin position="114"/>
        <end position="205"/>
    </location>
</feature>
<dbReference type="AlphaFoldDB" id="A0A501WB89"/>
<comment type="caution">
    <text evidence="3">The sequence shown here is derived from an EMBL/GenBank/DDBJ whole genome shotgun (WGS) entry which is preliminary data.</text>
</comment>
<evidence type="ECO:0000259" key="2">
    <source>
        <dbReference type="Pfam" id="PF02517"/>
    </source>
</evidence>
<gene>
    <name evidence="3" type="ORF">FJM65_16035</name>
</gene>
<keyword evidence="1" id="KW-0812">Transmembrane</keyword>
<keyword evidence="3" id="KW-0645">Protease</keyword>
<dbReference type="PANTHER" id="PTHR39430:SF1">
    <property type="entry name" value="PROTEASE"/>
    <property type="match status" value="1"/>
</dbReference>
<keyword evidence="1" id="KW-0472">Membrane</keyword>
<organism evidence="3 4">
    <name type="scientific">Pontibacter mangrovi</name>
    <dbReference type="NCBI Taxonomy" id="2589816"/>
    <lineage>
        <taxon>Bacteria</taxon>
        <taxon>Pseudomonadati</taxon>
        <taxon>Bacteroidota</taxon>
        <taxon>Cytophagia</taxon>
        <taxon>Cytophagales</taxon>
        <taxon>Hymenobacteraceae</taxon>
        <taxon>Pontibacter</taxon>
    </lineage>
</organism>
<feature type="transmembrane region" description="Helical" evidence="1">
    <location>
        <begin position="144"/>
        <end position="159"/>
    </location>
</feature>
<dbReference type="GO" id="GO:0004175">
    <property type="term" value="F:endopeptidase activity"/>
    <property type="evidence" value="ECO:0007669"/>
    <property type="project" value="UniProtKB-ARBA"/>
</dbReference>
<feature type="transmembrane region" description="Helical" evidence="1">
    <location>
        <begin position="228"/>
        <end position="248"/>
    </location>
</feature>
<dbReference type="Pfam" id="PF02517">
    <property type="entry name" value="Rce1-like"/>
    <property type="match status" value="1"/>
</dbReference>